<dbReference type="EMBL" id="LUGG01000009">
    <property type="protein sequence ID" value="OBZ72183.1"/>
    <property type="molecule type" value="Genomic_DNA"/>
</dbReference>
<evidence type="ECO:0000256" key="3">
    <source>
        <dbReference type="PROSITE-ProRule" id="PRU00023"/>
    </source>
</evidence>
<dbReference type="Pfam" id="PF12796">
    <property type="entry name" value="Ank_2"/>
    <property type="match status" value="1"/>
</dbReference>
<dbReference type="AlphaFoldDB" id="A0A1C7M5E0"/>
<dbReference type="InterPro" id="IPR050889">
    <property type="entry name" value="Dendritic_Spine_Reg/Scaffold"/>
</dbReference>
<evidence type="ECO:0000313" key="6">
    <source>
        <dbReference type="Proteomes" id="UP000092993"/>
    </source>
</evidence>
<feature type="compositionally biased region" description="Polar residues" evidence="4">
    <location>
        <begin position="369"/>
        <end position="388"/>
    </location>
</feature>
<dbReference type="Gene3D" id="1.25.40.20">
    <property type="entry name" value="Ankyrin repeat-containing domain"/>
    <property type="match status" value="1"/>
</dbReference>
<feature type="compositionally biased region" description="Polar residues" evidence="4">
    <location>
        <begin position="503"/>
        <end position="512"/>
    </location>
</feature>
<keyword evidence="1" id="KW-0677">Repeat</keyword>
<evidence type="ECO:0000256" key="4">
    <source>
        <dbReference type="SAM" id="MobiDB-lite"/>
    </source>
</evidence>
<feature type="repeat" description="ANK" evidence="3">
    <location>
        <begin position="138"/>
        <end position="170"/>
    </location>
</feature>
<protein>
    <submittedName>
        <fullName evidence="5">Uncharacterized protein</fullName>
    </submittedName>
</protein>
<feature type="compositionally biased region" description="Polar residues" evidence="4">
    <location>
        <begin position="655"/>
        <end position="670"/>
    </location>
</feature>
<evidence type="ECO:0000313" key="5">
    <source>
        <dbReference type="EMBL" id="OBZ72183.1"/>
    </source>
</evidence>
<dbReference type="PROSITE" id="PS50297">
    <property type="entry name" value="ANK_REP_REGION"/>
    <property type="match status" value="1"/>
</dbReference>
<organism evidence="5 6">
    <name type="scientific">Grifola frondosa</name>
    <name type="common">Maitake</name>
    <name type="synonym">Polyporus frondosus</name>
    <dbReference type="NCBI Taxonomy" id="5627"/>
    <lineage>
        <taxon>Eukaryota</taxon>
        <taxon>Fungi</taxon>
        <taxon>Dikarya</taxon>
        <taxon>Basidiomycota</taxon>
        <taxon>Agaricomycotina</taxon>
        <taxon>Agaricomycetes</taxon>
        <taxon>Polyporales</taxon>
        <taxon>Grifolaceae</taxon>
        <taxon>Grifola</taxon>
    </lineage>
</organism>
<gene>
    <name evidence="5" type="ORF">A0H81_07831</name>
</gene>
<dbReference type="OrthoDB" id="539213at2759"/>
<keyword evidence="2 3" id="KW-0040">ANK repeat</keyword>
<dbReference type="InterPro" id="IPR002110">
    <property type="entry name" value="Ankyrin_rpt"/>
</dbReference>
<dbReference type="SMART" id="SM00248">
    <property type="entry name" value="ANK"/>
    <property type="match status" value="4"/>
</dbReference>
<dbReference type="PROSITE" id="PS50088">
    <property type="entry name" value="ANK_REPEAT"/>
    <property type="match status" value="1"/>
</dbReference>
<feature type="region of interest" description="Disordered" evidence="4">
    <location>
        <begin position="644"/>
        <end position="679"/>
    </location>
</feature>
<comment type="caution">
    <text evidence="5">The sequence shown here is derived from an EMBL/GenBank/DDBJ whole genome shotgun (WGS) entry which is preliminary data.</text>
</comment>
<keyword evidence="6" id="KW-1185">Reference proteome</keyword>
<dbReference type="SUPFAM" id="SSF48403">
    <property type="entry name" value="Ankyrin repeat"/>
    <property type="match status" value="1"/>
</dbReference>
<dbReference type="PANTHER" id="PTHR24166:SF48">
    <property type="entry name" value="PROTEIN VAPYRIN"/>
    <property type="match status" value="1"/>
</dbReference>
<feature type="compositionally biased region" description="Low complexity" evidence="4">
    <location>
        <begin position="358"/>
        <end position="368"/>
    </location>
</feature>
<feature type="region of interest" description="Disordered" evidence="4">
    <location>
        <begin position="358"/>
        <end position="396"/>
    </location>
</feature>
<feature type="region of interest" description="Disordered" evidence="4">
    <location>
        <begin position="494"/>
        <end position="513"/>
    </location>
</feature>
<dbReference type="Proteomes" id="UP000092993">
    <property type="component" value="Unassembled WGS sequence"/>
</dbReference>
<dbReference type="InterPro" id="IPR036770">
    <property type="entry name" value="Ankyrin_rpt-contain_sf"/>
</dbReference>
<dbReference type="OMA" id="RHRWRES"/>
<proteinExistence type="predicted"/>
<dbReference type="STRING" id="5627.A0A1C7M5E0"/>
<dbReference type="PANTHER" id="PTHR24166">
    <property type="entry name" value="ROLLING PEBBLES, ISOFORM B"/>
    <property type="match status" value="1"/>
</dbReference>
<reference evidence="5 6" key="1">
    <citation type="submission" date="2016-03" db="EMBL/GenBank/DDBJ databases">
        <title>Whole genome sequencing of Grifola frondosa 9006-11.</title>
        <authorList>
            <person name="Min B."/>
            <person name="Park H."/>
            <person name="Kim J.-G."/>
            <person name="Cho H."/>
            <person name="Oh Y.-L."/>
            <person name="Kong W.-S."/>
            <person name="Choi I.-G."/>
        </authorList>
    </citation>
    <scope>NUCLEOTIDE SEQUENCE [LARGE SCALE GENOMIC DNA]</scope>
    <source>
        <strain evidence="5 6">9006-11</strain>
    </source>
</reference>
<evidence type="ECO:0000256" key="2">
    <source>
        <dbReference type="ARBA" id="ARBA00023043"/>
    </source>
</evidence>
<sequence>MTTPERSQRRNERSQYDFSLLDAAAKADEQAVMLALHSGAQVNASDATGRSVVTCAIAGDSSNLEDIDVSDASFLLPKRVKLVKTLLSDDSISLFALNAPTRGVTPLGLAAWLNLPVIVQILLEDSSGLVSVDGMDSHGVTALMYAARDGRAQVVCHLLNAGARPDLRDSNSRTSIQHSLIHPRILWLCERALQRHRIREYMAGNRRHLCSLPLPYNDRLIASTSDITYVPVARSVFSQNELLNSTSVVVRAVCTSDVSTLHTLLFSSTSMSLIPGPDSPPSLVNLLDPHGWAPIHYCVCADELSIEDIGILEAFLHCDTNGIVRELRNSRGLTVLEVARPEFRAAFGMEAEHLRSVSSASVRTVRPSTGSLRSTSSLAHSHPSAQTSHEQRVHDSDMEGSLLPYRILNNLRSVSWQLAESESPDIDSLRSLLHATTESGEELLEQLRSRMHDVAEELRDARGLFNQVDCLLENVARDLEDALGERLVDYRDNCDRPRRRTTDSAGSESTAVSFGGHSLLDRKCHSMTDLRDSHGVAPAELKDASTSTAPSFQETHDTADRGYLVDKSLLSVLTPPWVRDLQRKKSRGELRVATVEDLSAALSTALDTKESCTRGPAKFKAWIRKWMKSDPSCKLEMATDLNEEESVVGRETKDTSMSASVTPGRNSSSKMADHPELSRKRQLLSMSRRVLVTASRDLSRIEGCMDTAEQFLALAAHSILQAERKLNLAISNRNVALDRARYFLSTHTLHCQTSSIVSRVDTQSHDIPTQQIFVPFPPANLRPPGDLRYSGPSLSARSSMVSLSSTLIEADDDDTHVIRRLLTRKIEARTDGAFEETDKALIWLHVVQDVLRGLRRRTRTL</sequence>
<accession>A0A1C7M5E0</accession>
<name>A0A1C7M5E0_GRIFR</name>
<evidence type="ECO:0000256" key="1">
    <source>
        <dbReference type="ARBA" id="ARBA00022737"/>
    </source>
</evidence>